<dbReference type="EMBL" id="JAFKMR010000010">
    <property type="protein sequence ID" value="MBN8743059.1"/>
    <property type="molecule type" value="Genomic_DNA"/>
</dbReference>
<dbReference type="InterPro" id="IPR016181">
    <property type="entry name" value="Acyl_CoA_acyltransferase"/>
</dbReference>
<dbReference type="AlphaFoldDB" id="A0A8I1MVC6"/>
<feature type="domain" description="N-acetyltransferase" evidence="1">
    <location>
        <begin position="4"/>
        <end position="167"/>
    </location>
</feature>
<dbReference type="PROSITE" id="PS51186">
    <property type="entry name" value="GNAT"/>
    <property type="match status" value="1"/>
</dbReference>
<accession>A0A8I1MVC6</accession>
<dbReference type="SUPFAM" id="SSF55729">
    <property type="entry name" value="Acyl-CoA N-acyltransferases (Nat)"/>
    <property type="match status" value="1"/>
</dbReference>
<gene>
    <name evidence="2" type="ORF">J0I24_02005</name>
</gene>
<dbReference type="PANTHER" id="PTHR43072:SF8">
    <property type="entry name" value="ACYLTRANSFERASE FABY-RELATED"/>
    <property type="match status" value="1"/>
</dbReference>
<dbReference type="Proteomes" id="UP000664800">
    <property type="component" value="Unassembled WGS sequence"/>
</dbReference>
<dbReference type="Pfam" id="PF00583">
    <property type="entry name" value="Acetyltransf_1"/>
    <property type="match status" value="1"/>
</dbReference>
<name>A0A8I1MVC6_THIA3</name>
<organism evidence="2 3">
    <name type="scientific">Thiomonas arsenitoxydans (strain DSM 22701 / CIP 110005 / 3As)</name>
    <dbReference type="NCBI Taxonomy" id="426114"/>
    <lineage>
        <taxon>Bacteria</taxon>
        <taxon>Pseudomonadati</taxon>
        <taxon>Pseudomonadota</taxon>
        <taxon>Betaproteobacteria</taxon>
        <taxon>Burkholderiales</taxon>
        <taxon>Thiomonas</taxon>
    </lineage>
</organism>
<evidence type="ECO:0000313" key="2">
    <source>
        <dbReference type="EMBL" id="MBN8743059.1"/>
    </source>
</evidence>
<evidence type="ECO:0000313" key="3">
    <source>
        <dbReference type="Proteomes" id="UP000664800"/>
    </source>
</evidence>
<dbReference type="Gene3D" id="3.40.630.30">
    <property type="match status" value="1"/>
</dbReference>
<protein>
    <submittedName>
        <fullName evidence="2">N-acetyltransferase</fullName>
    </submittedName>
</protein>
<evidence type="ECO:0000259" key="1">
    <source>
        <dbReference type="PROSITE" id="PS51186"/>
    </source>
</evidence>
<dbReference type="InterPro" id="IPR000182">
    <property type="entry name" value="GNAT_dom"/>
</dbReference>
<dbReference type="RefSeq" id="WP_276727307.1">
    <property type="nucleotide sequence ID" value="NZ_JAFKMR010000010.1"/>
</dbReference>
<proteinExistence type="predicted"/>
<dbReference type="PANTHER" id="PTHR43072">
    <property type="entry name" value="N-ACETYLTRANSFERASE"/>
    <property type="match status" value="1"/>
</dbReference>
<sequence>MPEFTIRAAAAADVPAVTAIYEHHVLHGTGTFETLAPDEAEMLRRLQEVQSRGLPWLVAVRGQEIIGYAYANWFRAREAFRFTVEDSIYIAPNGLRQGVGGQLLDALIDSCTRSGMRQMLAVIGDSANAGSIGLHRARGFEELGRMPAVGWKFDRWLDVVFMQCALGAGAETSPI</sequence>
<keyword evidence="2" id="KW-0808">Transferase</keyword>
<comment type="caution">
    <text evidence="2">The sequence shown here is derived from an EMBL/GenBank/DDBJ whole genome shotgun (WGS) entry which is preliminary data.</text>
</comment>
<dbReference type="GO" id="GO:0016747">
    <property type="term" value="F:acyltransferase activity, transferring groups other than amino-acyl groups"/>
    <property type="evidence" value="ECO:0007669"/>
    <property type="project" value="InterPro"/>
</dbReference>
<dbReference type="CDD" id="cd04301">
    <property type="entry name" value="NAT_SF"/>
    <property type="match status" value="1"/>
</dbReference>
<reference evidence="2" key="1">
    <citation type="submission" date="2021-02" db="EMBL/GenBank/DDBJ databases">
        <title>Thiocyanate and organic carbon inputs drive convergent selection for specific autotrophic Afipia and Thiobacillus strains within complex microbiomes.</title>
        <authorList>
            <person name="Huddy R.J."/>
            <person name="Sachdeva R."/>
            <person name="Kadzinga F."/>
            <person name="Kantor R.S."/>
            <person name="Harrison S.T.L."/>
            <person name="Banfield J.F."/>
        </authorList>
    </citation>
    <scope>NUCLEOTIDE SEQUENCE</scope>
    <source>
        <strain evidence="2">SCN18_13_7_16_R3_B_64_19</strain>
    </source>
</reference>